<feature type="signal peptide" evidence="1">
    <location>
        <begin position="1"/>
        <end position="17"/>
    </location>
</feature>
<comment type="caution">
    <text evidence="2">The sequence shown here is derived from an EMBL/GenBank/DDBJ whole genome shotgun (WGS) entry which is preliminary data.</text>
</comment>
<feature type="chain" id="PRO_5004743249" evidence="1">
    <location>
        <begin position="18"/>
        <end position="128"/>
    </location>
</feature>
<dbReference type="PROSITE" id="PS51257">
    <property type="entry name" value="PROKAR_LIPOPROTEIN"/>
    <property type="match status" value="1"/>
</dbReference>
<dbReference type="STRING" id="1161919.EPIR_1531"/>
<organism evidence="2 3">
    <name type="scientific">Erwinia piriflorinigrans CFBP 5888</name>
    <dbReference type="NCBI Taxonomy" id="1161919"/>
    <lineage>
        <taxon>Bacteria</taxon>
        <taxon>Pseudomonadati</taxon>
        <taxon>Pseudomonadota</taxon>
        <taxon>Gammaproteobacteria</taxon>
        <taxon>Enterobacterales</taxon>
        <taxon>Erwiniaceae</taxon>
        <taxon>Erwinia</taxon>
    </lineage>
</organism>
<proteinExistence type="predicted"/>
<keyword evidence="3" id="KW-1185">Reference proteome</keyword>
<dbReference type="EMBL" id="CAHS01000014">
    <property type="protein sequence ID" value="CCG86896.1"/>
    <property type="molecule type" value="Genomic_DNA"/>
</dbReference>
<evidence type="ECO:0000313" key="2">
    <source>
        <dbReference type="EMBL" id="CCG86896.1"/>
    </source>
</evidence>
<accession>V5Z6D5</accession>
<dbReference type="AlphaFoldDB" id="V5Z6D5"/>
<reference evidence="2 3" key="1">
    <citation type="journal article" date="2013" name="Syst. Appl. Microbiol.">
        <title>Phylogenetic position and virulence apparatus of the pear flower necrosis pathogen Erwinia piriflorinigrans CFBP 5888T as assessed by comparative genomics.</title>
        <authorList>
            <person name="Smits T.H."/>
            <person name="Rezzonico F."/>
            <person name="Lopez M.M."/>
            <person name="Blom J."/>
            <person name="Goesmann A."/>
            <person name="Frey J.E."/>
            <person name="Duffy B."/>
        </authorList>
    </citation>
    <scope>NUCLEOTIDE SEQUENCE [LARGE SCALE GENOMIC DNA]</scope>
    <source>
        <strain evidence="3">CFBP5888</strain>
    </source>
</reference>
<protein>
    <submittedName>
        <fullName evidence="2">Putative lipoprotein</fullName>
    </submittedName>
</protein>
<evidence type="ECO:0000256" key="1">
    <source>
        <dbReference type="SAM" id="SignalP"/>
    </source>
</evidence>
<dbReference type="OrthoDB" id="9815328at2"/>
<sequence length="128" mass="14456">MKKQPLLIALLCVLALAGCTRTEPVKNINQTLSVRYSDSQMKTAILAAGRDRQWIMRPQQPGVISGHLMQRDHTADIRITYDANSYSINYVGSNNLLAAPGKIHRNYNRWVNNLDRDIQLHLASEQGQ</sequence>
<dbReference type="RefSeq" id="WP_023654697.1">
    <property type="nucleotide sequence ID" value="NZ_CAHS01000014.1"/>
</dbReference>
<keyword evidence="2" id="KW-0449">Lipoprotein</keyword>
<gene>
    <name evidence="2" type="ORF">EPIR_1531</name>
</gene>
<keyword evidence="1" id="KW-0732">Signal</keyword>
<name>V5Z6D5_9GAMM</name>
<evidence type="ECO:0000313" key="3">
    <source>
        <dbReference type="Proteomes" id="UP000018217"/>
    </source>
</evidence>
<dbReference type="Proteomes" id="UP000018217">
    <property type="component" value="Unassembled WGS sequence"/>
</dbReference>